<dbReference type="PIRSF" id="PIRSF029827">
    <property type="entry name" value="Fe_traffic_YggX"/>
    <property type="match status" value="1"/>
</dbReference>
<dbReference type="InterPro" id="IPR007457">
    <property type="entry name" value="Fe_traffick_prot_YggX"/>
</dbReference>
<accession>A0ABS4DJW7</accession>
<comment type="function">
    <text evidence="2">Could be a mediator in iron transactions between iron acquisition and iron-requiring processes, such as synthesis and/or repair of Fe-S clusters in biosynthetic enzymes.</text>
</comment>
<evidence type="ECO:0000256" key="2">
    <source>
        <dbReference type="HAMAP-Rule" id="MF_00686"/>
    </source>
</evidence>
<gene>
    <name evidence="3" type="ORF">J7I44_03485</name>
</gene>
<dbReference type="HAMAP" id="MF_00686">
    <property type="entry name" value="Fe_traffic_YggX"/>
    <property type="match status" value="1"/>
</dbReference>
<dbReference type="PANTHER" id="PTHR36965:SF1">
    <property type="entry name" value="FE(2+)-TRAFFICKING PROTEIN-RELATED"/>
    <property type="match status" value="1"/>
</dbReference>
<dbReference type="InterPro" id="IPR036766">
    <property type="entry name" value="Fe_traffick_prot_YggX_sf"/>
</dbReference>
<sequence length="92" mass="10479">MPRTVHCAKLDIDAEGLDFAPWPGPLGQRVYEQVSRQAWQQWLGHQTMLINEYRLNPLEAKTRQFLAGEMEKYFFGGGEVTQPAGYVAPDEP</sequence>
<dbReference type="Pfam" id="PF04362">
    <property type="entry name" value="Iron_traffic"/>
    <property type="match status" value="1"/>
</dbReference>
<comment type="similarity">
    <text evidence="2">Belongs to the Fe(2+)-trafficking protein family.</text>
</comment>
<dbReference type="PANTHER" id="PTHR36965">
    <property type="entry name" value="FE(2+)-TRAFFICKING PROTEIN-RELATED"/>
    <property type="match status" value="1"/>
</dbReference>
<dbReference type="EMBL" id="JAGJRS010000008">
    <property type="protein sequence ID" value="MBP1473344.1"/>
    <property type="molecule type" value="Genomic_DNA"/>
</dbReference>
<protein>
    <recommendedName>
        <fullName evidence="2">Probable Fe(2+)-trafficking protein</fullName>
    </recommendedName>
</protein>
<dbReference type="SUPFAM" id="SSF111148">
    <property type="entry name" value="YggX-like"/>
    <property type="match status" value="1"/>
</dbReference>
<dbReference type="Proteomes" id="UP000823790">
    <property type="component" value="Unassembled WGS sequence"/>
</dbReference>
<reference evidence="3 4" key="1">
    <citation type="submission" date="2021-04" db="EMBL/GenBank/DDBJ databases">
        <authorList>
            <person name="Huq M.A."/>
        </authorList>
    </citation>
    <scope>NUCLEOTIDE SEQUENCE [LARGE SCALE GENOMIC DNA]</scope>
    <source>
        <strain evidence="3 4">MAH-13</strain>
    </source>
</reference>
<dbReference type="NCBIfam" id="NF003817">
    <property type="entry name" value="PRK05408.1"/>
    <property type="match status" value="1"/>
</dbReference>
<dbReference type="RefSeq" id="WP_209615823.1">
    <property type="nucleotide sequence ID" value="NZ_JAGJRS010000008.1"/>
</dbReference>
<evidence type="ECO:0000313" key="3">
    <source>
        <dbReference type="EMBL" id="MBP1473344.1"/>
    </source>
</evidence>
<comment type="caution">
    <text evidence="3">The sequence shown here is derived from an EMBL/GenBank/DDBJ whole genome shotgun (WGS) entry which is preliminary data.</text>
</comment>
<dbReference type="Gene3D" id="1.10.3880.10">
    <property type="entry name" value="Fe(II) trafficking protein YggX"/>
    <property type="match status" value="1"/>
</dbReference>
<proteinExistence type="inferred from homology"/>
<keyword evidence="4" id="KW-1185">Reference proteome</keyword>
<organism evidence="3 4">
    <name type="scientific">Frateuria flava</name>
    <dbReference type="NCBI Taxonomy" id="2821489"/>
    <lineage>
        <taxon>Bacteria</taxon>
        <taxon>Pseudomonadati</taxon>
        <taxon>Pseudomonadota</taxon>
        <taxon>Gammaproteobacteria</taxon>
        <taxon>Lysobacterales</taxon>
        <taxon>Rhodanobacteraceae</taxon>
        <taxon>Frateuria</taxon>
    </lineage>
</organism>
<evidence type="ECO:0000256" key="1">
    <source>
        <dbReference type="ARBA" id="ARBA00023004"/>
    </source>
</evidence>
<evidence type="ECO:0000313" key="4">
    <source>
        <dbReference type="Proteomes" id="UP000823790"/>
    </source>
</evidence>
<name>A0ABS4DJW7_9GAMM</name>
<keyword evidence="1 2" id="KW-0408">Iron</keyword>